<reference evidence="1 2" key="1">
    <citation type="journal article" date="2017" name="BMC Genomics">
        <title>Chromosome level assembly and secondary metabolite potential of the parasitic fungus Cordyceps militaris.</title>
        <authorList>
            <person name="Kramer G.J."/>
            <person name="Nodwell J.R."/>
        </authorList>
    </citation>
    <scope>NUCLEOTIDE SEQUENCE [LARGE SCALE GENOMIC DNA]</scope>
    <source>
        <strain evidence="1 2">ATCC 34164</strain>
    </source>
</reference>
<proteinExistence type="predicted"/>
<dbReference type="VEuPathDB" id="FungiDB:A9K55_003999"/>
<evidence type="ECO:0000313" key="2">
    <source>
        <dbReference type="Proteomes" id="UP000323067"/>
    </source>
</evidence>
<dbReference type="Proteomes" id="UP000323067">
    <property type="component" value="Chromosome v"/>
</dbReference>
<evidence type="ECO:0000313" key="1">
    <source>
        <dbReference type="EMBL" id="ATY65097.1"/>
    </source>
</evidence>
<accession>A0A2H4SPS3</accession>
<organism evidence="1 2">
    <name type="scientific">Cordyceps militaris</name>
    <name type="common">Caterpillar fungus</name>
    <name type="synonym">Clavaria militaris</name>
    <dbReference type="NCBI Taxonomy" id="73501"/>
    <lineage>
        <taxon>Eukaryota</taxon>
        <taxon>Fungi</taxon>
        <taxon>Dikarya</taxon>
        <taxon>Ascomycota</taxon>
        <taxon>Pezizomycotina</taxon>
        <taxon>Sordariomycetes</taxon>
        <taxon>Hypocreomycetidae</taxon>
        <taxon>Hypocreales</taxon>
        <taxon>Cordycipitaceae</taxon>
        <taxon>Cordyceps</taxon>
    </lineage>
</organism>
<dbReference type="AlphaFoldDB" id="A0A2H4SPS3"/>
<protein>
    <submittedName>
        <fullName evidence="1">Uncharacterized protein</fullName>
    </submittedName>
</protein>
<name>A0A2H4SPS3_CORMI</name>
<dbReference type="EMBL" id="CP023325">
    <property type="protein sequence ID" value="ATY65097.1"/>
    <property type="molecule type" value="Genomic_DNA"/>
</dbReference>
<sequence>MIFTWLLPPSLRILEYATSDNAKANIIYCEGRSFELGPTLAGAGAVTTLPRPWPIVVAETKNN</sequence>
<gene>
    <name evidence="1" type="ORF">A9K55_003999</name>
</gene>